<gene>
    <name evidence="4" type="ORF">C8A01DRAFT_45398</name>
</gene>
<evidence type="ECO:0000256" key="2">
    <source>
        <dbReference type="ARBA" id="ARBA00023002"/>
    </source>
</evidence>
<dbReference type="InterPro" id="IPR036291">
    <property type="entry name" value="NAD(P)-bd_dom_sf"/>
</dbReference>
<dbReference type="Gene3D" id="3.40.50.720">
    <property type="entry name" value="NAD(P)-binding Rossmann-like Domain"/>
    <property type="match status" value="1"/>
</dbReference>
<organism evidence="4 5">
    <name type="scientific">Parachaetomium inaequale</name>
    <dbReference type="NCBI Taxonomy" id="2588326"/>
    <lineage>
        <taxon>Eukaryota</taxon>
        <taxon>Fungi</taxon>
        <taxon>Dikarya</taxon>
        <taxon>Ascomycota</taxon>
        <taxon>Pezizomycotina</taxon>
        <taxon>Sordariomycetes</taxon>
        <taxon>Sordariomycetidae</taxon>
        <taxon>Sordariales</taxon>
        <taxon>Chaetomiaceae</taxon>
        <taxon>Parachaetomium</taxon>
    </lineage>
</organism>
<dbReference type="PANTHER" id="PTHR45348">
    <property type="entry name" value="HYPOTHETICAL OXIDOREDUCTASE (EUROFUNG)"/>
    <property type="match status" value="1"/>
</dbReference>
<dbReference type="InterPro" id="IPR020843">
    <property type="entry name" value="ER"/>
</dbReference>
<dbReference type="GO" id="GO:0016651">
    <property type="term" value="F:oxidoreductase activity, acting on NAD(P)H"/>
    <property type="evidence" value="ECO:0007669"/>
    <property type="project" value="InterPro"/>
</dbReference>
<evidence type="ECO:0000259" key="3">
    <source>
        <dbReference type="SMART" id="SM00829"/>
    </source>
</evidence>
<sequence>MATQSGIIIEGPDKPYTIVNTIPRSSPGPKQALVKCLAVGINPVDPMQQHTGVLVKEWPAIIGSDYAGVVLEVGPDCTKLKPGDHVYGCPAVGQNKFTPFQETFLVEEDVAFKKSDNLSVEETATVGAGLLTAALCLLAGMDLKLSEDGTIAPEKDEWIVVLGGTGTVGQFAVQIAAVCGYKVLASGSPSRSGVAMDNGANMTFNSRATVDEQLAEIKEFTGGNFARIFDATTYGYEVMVKALETCSTATTKYLTSVDDWSPFDTPATIREYRAHTGQLCRHDEPIGAQVTKDAARLIPTLEAHLAAGTLEPVKYEVVDGVGWESVIRGIGALESGQATKKIVVRVQED</sequence>
<feature type="domain" description="Enoyl reductase (ER)" evidence="3">
    <location>
        <begin position="11"/>
        <end position="344"/>
    </location>
</feature>
<evidence type="ECO:0000313" key="4">
    <source>
        <dbReference type="EMBL" id="KAK4041436.1"/>
    </source>
</evidence>
<comment type="similarity">
    <text evidence="1">Belongs to the zinc-containing alcohol dehydrogenase family.</text>
</comment>
<protein>
    <recommendedName>
        <fullName evidence="3">Enoyl reductase (ER) domain-containing protein</fullName>
    </recommendedName>
</protein>
<dbReference type="SMART" id="SM00829">
    <property type="entry name" value="PKS_ER"/>
    <property type="match status" value="1"/>
</dbReference>
<dbReference type="InterPro" id="IPR013154">
    <property type="entry name" value="ADH-like_N"/>
</dbReference>
<name>A0AAN6STD8_9PEZI</name>
<dbReference type="SUPFAM" id="SSF51735">
    <property type="entry name" value="NAD(P)-binding Rossmann-fold domains"/>
    <property type="match status" value="1"/>
</dbReference>
<keyword evidence="5" id="KW-1185">Reference proteome</keyword>
<comment type="caution">
    <text evidence="4">The sequence shown here is derived from an EMBL/GenBank/DDBJ whole genome shotgun (WGS) entry which is preliminary data.</text>
</comment>
<dbReference type="Pfam" id="PF08240">
    <property type="entry name" value="ADH_N"/>
    <property type="match status" value="1"/>
</dbReference>
<evidence type="ECO:0000313" key="5">
    <source>
        <dbReference type="Proteomes" id="UP001303115"/>
    </source>
</evidence>
<proteinExistence type="inferred from homology"/>
<keyword evidence="2" id="KW-0560">Oxidoreductase</keyword>
<dbReference type="InterPro" id="IPR047122">
    <property type="entry name" value="Trans-enoyl_RdTase-like"/>
</dbReference>
<accession>A0AAN6STD8</accession>
<dbReference type="InterPro" id="IPR011032">
    <property type="entry name" value="GroES-like_sf"/>
</dbReference>
<dbReference type="Gene3D" id="3.90.180.10">
    <property type="entry name" value="Medium-chain alcohol dehydrogenases, catalytic domain"/>
    <property type="match status" value="1"/>
</dbReference>
<dbReference type="Proteomes" id="UP001303115">
    <property type="component" value="Unassembled WGS sequence"/>
</dbReference>
<evidence type="ECO:0000256" key="1">
    <source>
        <dbReference type="ARBA" id="ARBA00008072"/>
    </source>
</evidence>
<reference evidence="5" key="1">
    <citation type="journal article" date="2023" name="Mol. Phylogenet. Evol.">
        <title>Genome-scale phylogeny and comparative genomics of the fungal order Sordariales.</title>
        <authorList>
            <person name="Hensen N."/>
            <person name="Bonometti L."/>
            <person name="Westerberg I."/>
            <person name="Brannstrom I.O."/>
            <person name="Guillou S."/>
            <person name="Cros-Aarteil S."/>
            <person name="Calhoun S."/>
            <person name="Haridas S."/>
            <person name="Kuo A."/>
            <person name="Mondo S."/>
            <person name="Pangilinan J."/>
            <person name="Riley R."/>
            <person name="LaButti K."/>
            <person name="Andreopoulos B."/>
            <person name="Lipzen A."/>
            <person name="Chen C."/>
            <person name="Yan M."/>
            <person name="Daum C."/>
            <person name="Ng V."/>
            <person name="Clum A."/>
            <person name="Steindorff A."/>
            <person name="Ohm R.A."/>
            <person name="Martin F."/>
            <person name="Silar P."/>
            <person name="Natvig D.O."/>
            <person name="Lalanne C."/>
            <person name="Gautier V."/>
            <person name="Ament-Velasquez S.L."/>
            <person name="Kruys A."/>
            <person name="Hutchinson M.I."/>
            <person name="Powell A.J."/>
            <person name="Barry K."/>
            <person name="Miller A.N."/>
            <person name="Grigoriev I.V."/>
            <person name="Debuchy R."/>
            <person name="Gladieux P."/>
            <person name="Hiltunen Thoren M."/>
            <person name="Johannesson H."/>
        </authorList>
    </citation>
    <scope>NUCLEOTIDE SEQUENCE [LARGE SCALE GENOMIC DNA]</scope>
    <source>
        <strain evidence="5">CBS 284.82</strain>
    </source>
</reference>
<dbReference type="AlphaFoldDB" id="A0AAN6STD8"/>
<dbReference type="PANTHER" id="PTHR45348:SF2">
    <property type="entry name" value="ZINC-TYPE ALCOHOL DEHYDROGENASE-LIKE PROTEIN C2E1P3.01"/>
    <property type="match status" value="1"/>
</dbReference>
<dbReference type="EMBL" id="MU854357">
    <property type="protein sequence ID" value="KAK4041436.1"/>
    <property type="molecule type" value="Genomic_DNA"/>
</dbReference>
<dbReference type="SUPFAM" id="SSF50129">
    <property type="entry name" value="GroES-like"/>
    <property type="match status" value="1"/>
</dbReference>